<comment type="caution">
    <text evidence="5">The sequence shown here is derived from an EMBL/GenBank/DDBJ whole genome shotgun (WGS) entry which is preliminary data.</text>
</comment>
<comment type="similarity">
    <text evidence="1">Belongs to the metallo-dependent hydrolases superfamily. TatD-type hydrolase family.</text>
</comment>
<feature type="binding site" evidence="4">
    <location>
        <position position="9"/>
    </location>
    <ligand>
        <name>a divalent metal cation</name>
        <dbReference type="ChEBI" id="CHEBI:60240"/>
        <label>1</label>
    </ligand>
</feature>
<dbReference type="PROSITE" id="PS01137">
    <property type="entry name" value="TATD_1"/>
    <property type="match status" value="1"/>
</dbReference>
<name>A0A941DUH7_9BACI</name>
<evidence type="ECO:0000256" key="1">
    <source>
        <dbReference type="ARBA" id="ARBA00009275"/>
    </source>
</evidence>
<dbReference type="InterPro" id="IPR018228">
    <property type="entry name" value="DNase_TatD-rel_CS"/>
</dbReference>
<dbReference type="PIRSF" id="PIRSF005902">
    <property type="entry name" value="DNase_TatD"/>
    <property type="match status" value="1"/>
</dbReference>
<feature type="binding site" evidence="4">
    <location>
        <position position="135"/>
    </location>
    <ligand>
        <name>a divalent metal cation</name>
        <dbReference type="ChEBI" id="CHEBI:60240"/>
        <label>2</label>
    </ligand>
</feature>
<dbReference type="InterPro" id="IPR001130">
    <property type="entry name" value="TatD-like"/>
</dbReference>
<dbReference type="CDD" id="cd01310">
    <property type="entry name" value="TatD_DNAse"/>
    <property type="match status" value="1"/>
</dbReference>
<dbReference type="AlphaFoldDB" id="A0A941DUH7"/>
<evidence type="ECO:0000313" key="6">
    <source>
        <dbReference type="Proteomes" id="UP000675284"/>
    </source>
</evidence>
<feature type="binding site" evidence="4">
    <location>
        <position position="159"/>
    </location>
    <ligand>
        <name>a divalent metal cation</name>
        <dbReference type="ChEBI" id="CHEBI:60240"/>
        <label>2</label>
    </ligand>
</feature>
<feature type="binding site" evidence="4">
    <location>
        <position position="207"/>
    </location>
    <ligand>
        <name>a divalent metal cation</name>
        <dbReference type="ChEBI" id="CHEBI:60240"/>
        <label>1</label>
    </ligand>
</feature>
<dbReference type="SUPFAM" id="SSF51556">
    <property type="entry name" value="Metallo-dependent hydrolases"/>
    <property type="match status" value="1"/>
</dbReference>
<dbReference type="EMBL" id="JAGSOT010000018">
    <property type="protein sequence ID" value="MBR7795966.1"/>
    <property type="molecule type" value="Genomic_DNA"/>
</dbReference>
<dbReference type="PANTHER" id="PTHR46317">
    <property type="entry name" value="HYDROLASE OF PHP SUPERFAMILY-RELATED PROTEIN"/>
    <property type="match status" value="1"/>
</dbReference>
<dbReference type="GO" id="GO:0016788">
    <property type="term" value="F:hydrolase activity, acting on ester bonds"/>
    <property type="evidence" value="ECO:0007669"/>
    <property type="project" value="InterPro"/>
</dbReference>
<feature type="binding site" evidence="4">
    <location>
        <position position="11"/>
    </location>
    <ligand>
        <name>a divalent metal cation</name>
        <dbReference type="ChEBI" id="CHEBI:60240"/>
        <label>1</label>
    </ligand>
</feature>
<keyword evidence="3 5" id="KW-0378">Hydrolase</keyword>
<organism evidence="5 6">
    <name type="scientific">Virgibacillus salarius</name>
    <dbReference type="NCBI Taxonomy" id="447199"/>
    <lineage>
        <taxon>Bacteria</taxon>
        <taxon>Bacillati</taxon>
        <taxon>Bacillota</taxon>
        <taxon>Bacilli</taxon>
        <taxon>Bacillales</taxon>
        <taxon>Bacillaceae</taxon>
        <taxon>Virgibacillus</taxon>
    </lineage>
</organism>
<dbReference type="GO" id="GO:0046872">
    <property type="term" value="F:metal ion binding"/>
    <property type="evidence" value="ECO:0007669"/>
    <property type="project" value="UniProtKB-KW"/>
</dbReference>
<dbReference type="Proteomes" id="UP000675284">
    <property type="component" value="Unassembled WGS sequence"/>
</dbReference>
<keyword evidence="2 4" id="KW-0479">Metal-binding</keyword>
<accession>A0A941DUH7</accession>
<dbReference type="InterPro" id="IPR032466">
    <property type="entry name" value="Metal_Hydrolase"/>
</dbReference>
<dbReference type="Gene3D" id="3.20.20.140">
    <property type="entry name" value="Metal-dependent hydrolases"/>
    <property type="match status" value="1"/>
</dbReference>
<dbReference type="Pfam" id="PF01026">
    <property type="entry name" value="TatD_DNase"/>
    <property type="match status" value="1"/>
</dbReference>
<protein>
    <submittedName>
        <fullName evidence="5">TatD family hydrolase</fullName>
    </submittedName>
</protein>
<dbReference type="PANTHER" id="PTHR46317:SF1">
    <property type="entry name" value="HYDROLASE, TATD FAMILY"/>
    <property type="match status" value="1"/>
</dbReference>
<evidence type="ECO:0000256" key="4">
    <source>
        <dbReference type="PIRSR" id="PIRSR005902-1"/>
    </source>
</evidence>
<proteinExistence type="inferred from homology"/>
<evidence type="ECO:0000256" key="3">
    <source>
        <dbReference type="ARBA" id="ARBA00022801"/>
    </source>
</evidence>
<gene>
    <name evidence="5" type="ORF">KCX74_07900</name>
</gene>
<feature type="binding site" evidence="4">
    <location>
        <position position="95"/>
    </location>
    <ligand>
        <name>a divalent metal cation</name>
        <dbReference type="ChEBI" id="CHEBI:60240"/>
        <label>1</label>
    </ligand>
</feature>
<keyword evidence="6" id="KW-1185">Reference proteome</keyword>
<reference evidence="5" key="1">
    <citation type="submission" date="2021-04" db="EMBL/GenBank/DDBJ databases">
        <title>Isolation and polyphasic classification of algal microorganism.</title>
        <authorList>
            <person name="Wang S."/>
        </authorList>
    </citation>
    <scope>NUCLEOTIDE SEQUENCE</scope>
    <source>
        <strain evidence="5">720a</strain>
    </source>
</reference>
<dbReference type="RefSeq" id="WP_026681625.1">
    <property type="nucleotide sequence ID" value="NZ_BAAACY010000165.1"/>
</dbReference>
<sequence length="262" mass="30367">MDSFIIDAHIHLDMYTQEEQTEIIKSLKRHHVSSLISVSNNLASSISNLRLAERCSAVKPAFGFHPEQEIPNDNDIADLIQFIDSNLDRAIAVGEVGLPYYKRQENSNLMVKPYIELLELFIRKAKEWNKPIVLHAVYDDATIACDLLEKYSITNAQFHWFKGDKPTMERMSQNGYFISITPDVMYEREINQLVNKYPITHMMVETDGPWQFAGPFINQLTHPKMIHKSIKQIATIKKMPLPDVQEQLYVNTSQFFHLKNDK</sequence>
<evidence type="ECO:0000256" key="2">
    <source>
        <dbReference type="ARBA" id="ARBA00022723"/>
    </source>
</evidence>
<evidence type="ECO:0000313" key="5">
    <source>
        <dbReference type="EMBL" id="MBR7795966.1"/>
    </source>
</evidence>